<evidence type="ECO:0000256" key="1">
    <source>
        <dbReference type="ARBA" id="ARBA00005336"/>
    </source>
</evidence>
<keyword evidence="8" id="KW-1185">Reference proteome</keyword>
<dbReference type="Pfam" id="PF14310">
    <property type="entry name" value="Fn3-like"/>
    <property type="match status" value="1"/>
</dbReference>
<organism evidence="7 8">
    <name type="scientific">Paenibacillus turicensis</name>
    <dbReference type="NCBI Taxonomy" id="160487"/>
    <lineage>
        <taxon>Bacteria</taxon>
        <taxon>Bacillati</taxon>
        <taxon>Bacillota</taxon>
        <taxon>Bacilli</taxon>
        <taxon>Bacillales</taxon>
        <taxon>Paenibacillaceae</taxon>
        <taxon>Paenibacillus</taxon>
    </lineage>
</organism>
<dbReference type="InterPro" id="IPR006584">
    <property type="entry name" value="Cellulose-bd_IV"/>
</dbReference>
<dbReference type="SMART" id="SM00606">
    <property type="entry name" value="CBD_IV"/>
    <property type="match status" value="1"/>
</dbReference>
<proteinExistence type="inferred from homology"/>
<dbReference type="SUPFAM" id="SSF51445">
    <property type="entry name" value="(Trans)glycosidases"/>
    <property type="match status" value="1"/>
</dbReference>
<dbReference type="EC" id="3.2.1.21" evidence="7"/>
<dbReference type="InterPro" id="IPR036881">
    <property type="entry name" value="Glyco_hydro_3_C_sf"/>
</dbReference>
<dbReference type="SUPFAM" id="SSF52279">
    <property type="entry name" value="Beta-D-glucan exohydrolase, C-terminal domain"/>
    <property type="match status" value="1"/>
</dbReference>
<dbReference type="CDD" id="cd04084">
    <property type="entry name" value="CBM6_xylanase-like"/>
    <property type="match status" value="1"/>
</dbReference>
<dbReference type="PANTHER" id="PTHR42721">
    <property type="entry name" value="SUGAR HYDROLASE-RELATED"/>
    <property type="match status" value="1"/>
</dbReference>
<comment type="similarity">
    <text evidence="1 4">Belongs to the glycosyl hydrolase 3 family.</text>
</comment>
<evidence type="ECO:0000256" key="2">
    <source>
        <dbReference type="ARBA" id="ARBA00022729"/>
    </source>
</evidence>
<dbReference type="PROSITE" id="PS00775">
    <property type="entry name" value="GLYCOSYL_HYDROL_F3"/>
    <property type="match status" value="1"/>
</dbReference>
<dbReference type="Gene3D" id="2.60.120.260">
    <property type="entry name" value="Galactose-binding domain-like"/>
    <property type="match status" value="1"/>
</dbReference>
<dbReference type="Proteomes" id="UP001519272">
    <property type="component" value="Unassembled WGS sequence"/>
</dbReference>
<dbReference type="PRINTS" id="PR00133">
    <property type="entry name" value="GLHYDRLASE3"/>
</dbReference>
<dbReference type="Gene3D" id="2.60.40.10">
    <property type="entry name" value="Immunoglobulins"/>
    <property type="match status" value="1"/>
</dbReference>
<dbReference type="InterPro" id="IPR026891">
    <property type="entry name" value="Fn3-like"/>
</dbReference>
<dbReference type="InterPro" id="IPR017853">
    <property type="entry name" value="GH"/>
</dbReference>
<evidence type="ECO:0000256" key="4">
    <source>
        <dbReference type="RuleBase" id="RU361161"/>
    </source>
</evidence>
<dbReference type="SUPFAM" id="SSF49785">
    <property type="entry name" value="Galactose-binding domain-like"/>
    <property type="match status" value="1"/>
</dbReference>
<dbReference type="InterPro" id="IPR013783">
    <property type="entry name" value="Ig-like_fold"/>
</dbReference>
<feature type="domain" description="Fibronectin type III-like" evidence="6">
    <location>
        <begin position="798"/>
        <end position="868"/>
    </location>
</feature>
<feature type="domain" description="Cellulose binding type IV" evidence="5">
    <location>
        <begin position="889"/>
        <end position="1040"/>
    </location>
</feature>
<dbReference type="Pfam" id="PF01915">
    <property type="entry name" value="Glyco_hydro_3_C"/>
    <property type="match status" value="1"/>
</dbReference>
<dbReference type="InterPro" id="IPR044993">
    <property type="entry name" value="BXL"/>
</dbReference>
<gene>
    <name evidence="7" type="ORF">J2Z32_001963</name>
</gene>
<reference evidence="7 8" key="1">
    <citation type="submission" date="2021-03" db="EMBL/GenBank/DDBJ databases">
        <title>Genomic Encyclopedia of Type Strains, Phase IV (KMG-IV): sequencing the most valuable type-strain genomes for metagenomic binning, comparative biology and taxonomic classification.</title>
        <authorList>
            <person name="Goeker M."/>
        </authorList>
    </citation>
    <scope>NUCLEOTIDE SEQUENCE [LARGE SCALE GENOMIC DNA]</scope>
    <source>
        <strain evidence="7 8">DSM 14349</strain>
    </source>
</reference>
<dbReference type="InterPro" id="IPR008979">
    <property type="entry name" value="Galactose-bd-like_sf"/>
</dbReference>
<dbReference type="GO" id="GO:0008422">
    <property type="term" value="F:beta-glucosidase activity"/>
    <property type="evidence" value="ECO:0007669"/>
    <property type="project" value="UniProtKB-EC"/>
</dbReference>
<dbReference type="InterPro" id="IPR002772">
    <property type="entry name" value="Glyco_hydro_3_C"/>
</dbReference>
<keyword evidence="4 7" id="KW-0326">Glycosidase</keyword>
<dbReference type="InterPro" id="IPR008999">
    <property type="entry name" value="Actin-crosslinking"/>
</dbReference>
<dbReference type="InterPro" id="IPR036962">
    <property type="entry name" value="Glyco_hydro_3_N_sf"/>
</dbReference>
<dbReference type="SUPFAM" id="SSF50405">
    <property type="entry name" value="Actin-crosslinking proteins"/>
    <property type="match status" value="1"/>
</dbReference>
<name>A0ABS4FRX1_9BACL</name>
<protein>
    <submittedName>
        <fullName evidence="7">Beta-glucosidase</fullName>
        <ecNumber evidence="7">3.2.1.21</ecNumber>
    </submittedName>
</protein>
<dbReference type="InterPro" id="IPR019800">
    <property type="entry name" value="Glyco_hydro_3_AS"/>
</dbReference>
<accession>A0ABS4FRX1</accession>
<comment type="caution">
    <text evidence="7">The sequence shown here is derived from an EMBL/GenBank/DDBJ whole genome shotgun (WGS) entry which is preliminary data.</text>
</comment>
<dbReference type="SMART" id="SM01217">
    <property type="entry name" value="Fn3_like"/>
    <property type="match status" value="1"/>
</dbReference>
<evidence type="ECO:0000259" key="5">
    <source>
        <dbReference type="SMART" id="SM00606"/>
    </source>
</evidence>
<sequence length="1040" mass="115277">MSSDTNTNRNAYPFQNPALPLEDRVTDLVSRFTLEEKVGLMLQYQIAVERLGVKAYKHGTEAAHGVAWLGEATGYPQPIGLGCTWDTELMQRVGSAIGDEARGFYKRNPEANGLTLWAPTVDMERDPRWGRTEEAYGEDPVLTGKLASALVQGIQGDHPKYLKAVATLKHFIANNNEIGRGDASVSIDPRNLREYYLKAFEIPFKEGGAQSMMTAYNAINGIPANLSPDVKGIVKQEWGMDGFVVSDAYDVSGTVRDHGYLTSYKEAVARSVREGGIDSLTDDGELMKLSLREALAEGLLTESDLDEALRNTFRVRFRLGEFDPASDNPYASIDESIIMHPDHAKLSREATGKAIVLLKNENNMLPLSSEMLKKVAVIGPLGNIVYRDWYSGELPYAVTPLEGILQRLGVNDLITNNKVIFTSGTDRIKLKSTSNGQYVQIQSNGQAQLIANGQKCEEAAVFELTDWGWGSHTLIAEQNGRYVTTDDRSVKASADYIWEWFTKEVFLAQFVCGEGEKIESQKGEQLEEKLKNNKVENKVVEKIDNKLEEKIDEKVIFSTWNNVPVTVRSGTGEVVVGSGAAEETANEINVAGAASVVRGEGEISAEVFELEKITDKFEEAKEAASEAEVAIVFVGNHPLINGKETMDRPDITLPAAQEQLIKEVMAVNPNTIVVVIGSYPFAINWVDEHVPAVLYSSHAGQELGNAIADVLFGDVNPAGRLNMTWYKSVDQLPAFMDYDIIKGERTYQYFKGEVLYPFGHGLSYTKFSYDSISLDRQKLDTLNITVTLTNTGNCDGEEVVQLYSHMEQSRVKRPLKQLLAFRRVNLVAGQSIDIEFEVPLSQLAIWDVTRERFCIESGTYSFMAGSSSAILPLHVTCDLEGAMTEVIPPRNLKQPTKAINYDDYEGVQIIECMGSQHTKDIAFMEDIETLNVRSAVEVQEQAGWFAFKDVDFGDGVRQFKLRAASAQEQAVAVELRLQGVNGILVGKLEFTGTGVQQWQDYVIDIEDIEDIVETNGKYRSQDVYIVINGRAAISMIQFLA</sequence>
<evidence type="ECO:0000259" key="6">
    <source>
        <dbReference type="SMART" id="SM01217"/>
    </source>
</evidence>
<dbReference type="EMBL" id="JAGGKG010000008">
    <property type="protein sequence ID" value="MBP1905333.1"/>
    <property type="molecule type" value="Genomic_DNA"/>
</dbReference>
<dbReference type="Pfam" id="PF03422">
    <property type="entry name" value="CBM_6"/>
    <property type="match status" value="1"/>
</dbReference>
<dbReference type="InterPro" id="IPR005084">
    <property type="entry name" value="CBM6"/>
</dbReference>
<evidence type="ECO:0000313" key="8">
    <source>
        <dbReference type="Proteomes" id="UP001519272"/>
    </source>
</evidence>
<keyword evidence="2" id="KW-0732">Signal</keyword>
<dbReference type="Pfam" id="PF00933">
    <property type="entry name" value="Glyco_hydro_3"/>
    <property type="match status" value="1"/>
</dbReference>
<dbReference type="RefSeq" id="WP_425342991.1">
    <property type="nucleotide sequence ID" value="NZ_JAGGKG010000008.1"/>
</dbReference>
<dbReference type="CDD" id="cd23343">
    <property type="entry name" value="beta-trefoil_FSCN_BglX-like"/>
    <property type="match status" value="1"/>
</dbReference>
<dbReference type="Gene3D" id="3.40.50.1700">
    <property type="entry name" value="Glycoside hydrolase family 3 C-terminal domain"/>
    <property type="match status" value="2"/>
</dbReference>
<dbReference type="Gene3D" id="3.20.20.300">
    <property type="entry name" value="Glycoside hydrolase, family 3, N-terminal domain"/>
    <property type="match status" value="1"/>
</dbReference>
<dbReference type="PANTHER" id="PTHR42721:SF3">
    <property type="entry name" value="BETA-D-XYLOSIDASE 5-RELATED"/>
    <property type="match status" value="1"/>
</dbReference>
<keyword evidence="3 4" id="KW-0378">Hydrolase</keyword>
<evidence type="ECO:0000256" key="3">
    <source>
        <dbReference type="ARBA" id="ARBA00022801"/>
    </source>
</evidence>
<dbReference type="InterPro" id="IPR001764">
    <property type="entry name" value="Glyco_hydro_3_N"/>
</dbReference>
<evidence type="ECO:0000313" key="7">
    <source>
        <dbReference type="EMBL" id="MBP1905333.1"/>
    </source>
</evidence>